<feature type="domain" description="TCP" evidence="7">
    <location>
        <begin position="69"/>
        <end position="123"/>
    </location>
</feature>
<evidence type="ECO:0000259" key="7">
    <source>
        <dbReference type="PROSITE" id="PS51369"/>
    </source>
</evidence>
<evidence type="ECO:0000256" key="1">
    <source>
        <dbReference type="ARBA" id="ARBA00004123"/>
    </source>
</evidence>
<feature type="region of interest" description="Disordered" evidence="6">
    <location>
        <begin position="145"/>
        <end position="182"/>
    </location>
</feature>
<keyword evidence="2" id="KW-0805">Transcription regulation</keyword>
<feature type="compositionally biased region" description="Gly residues" evidence="6">
    <location>
        <begin position="17"/>
        <end position="26"/>
    </location>
</feature>
<dbReference type="EMBL" id="KV876291">
    <property type="protein sequence ID" value="RZR74567.1"/>
    <property type="molecule type" value="Genomic_DNA"/>
</dbReference>
<evidence type="ECO:0000313" key="8">
    <source>
        <dbReference type="EMBL" id="RZR74567.1"/>
    </source>
</evidence>
<dbReference type="GO" id="GO:0005634">
    <property type="term" value="C:nucleus"/>
    <property type="evidence" value="ECO:0007669"/>
    <property type="project" value="UniProtKB-SubCell"/>
</dbReference>
<dbReference type="Proteomes" id="UP000290560">
    <property type="component" value="Unassembled WGS sequence"/>
</dbReference>
<proteinExistence type="predicted"/>
<evidence type="ECO:0000256" key="6">
    <source>
        <dbReference type="SAM" id="MobiDB-lite"/>
    </source>
</evidence>
<dbReference type="PANTHER" id="PTHR31072:SF1">
    <property type="entry name" value="TRANSCRIPTION FACTOR TCP9"/>
    <property type="match status" value="1"/>
</dbReference>
<dbReference type="PANTHER" id="PTHR31072">
    <property type="entry name" value="TRANSCRIPTION FACTOR TCP4-RELATED"/>
    <property type="match status" value="1"/>
</dbReference>
<keyword evidence="3" id="KW-0238">DNA-binding</keyword>
<comment type="subcellular location">
    <subcellularLocation>
        <location evidence="1">Nucleus</location>
    </subcellularLocation>
</comment>
<organism evidence="8">
    <name type="scientific">Ensete ventricosum</name>
    <name type="common">Abyssinian banana</name>
    <name type="synonym">Musa ensete</name>
    <dbReference type="NCBI Taxonomy" id="4639"/>
    <lineage>
        <taxon>Eukaryota</taxon>
        <taxon>Viridiplantae</taxon>
        <taxon>Streptophyta</taxon>
        <taxon>Embryophyta</taxon>
        <taxon>Tracheophyta</taxon>
        <taxon>Spermatophyta</taxon>
        <taxon>Magnoliopsida</taxon>
        <taxon>Liliopsida</taxon>
        <taxon>Zingiberales</taxon>
        <taxon>Musaceae</taxon>
        <taxon>Ensete</taxon>
    </lineage>
</organism>
<accession>A0A445MJW3</accession>
<evidence type="ECO:0000256" key="3">
    <source>
        <dbReference type="ARBA" id="ARBA00023125"/>
    </source>
</evidence>
<evidence type="ECO:0000256" key="4">
    <source>
        <dbReference type="ARBA" id="ARBA00023163"/>
    </source>
</evidence>
<protein>
    <recommendedName>
        <fullName evidence="7">TCP domain-containing protein</fullName>
    </recommendedName>
</protein>
<dbReference type="InterPro" id="IPR017887">
    <property type="entry name" value="TF_TCP_subgr"/>
</dbReference>
<reference evidence="8" key="1">
    <citation type="journal article" date="2018" name="Data Brief">
        <title>Genome sequence data from 17 accessions of Ensete ventricosum, a staple food crop for millions in Ethiopia.</title>
        <authorList>
            <person name="Yemataw Z."/>
            <person name="Muzemil S."/>
            <person name="Ambachew D."/>
            <person name="Tripathi L."/>
            <person name="Tesfaye K."/>
            <person name="Chala A."/>
            <person name="Farbos A."/>
            <person name="O'Neill P."/>
            <person name="Moore K."/>
            <person name="Grant M."/>
            <person name="Studholme D.J."/>
        </authorList>
    </citation>
    <scope>NUCLEOTIDE SEQUENCE [LARGE SCALE GENOMIC DNA]</scope>
    <source>
        <tissue evidence="8">Leaf</tissue>
    </source>
</reference>
<feature type="region of interest" description="Disordered" evidence="6">
    <location>
        <begin position="1"/>
        <end position="26"/>
    </location>
</feature>
<gene>
    <name evidence="8" type="ORF">BHM03_00038632</name>
</gene>
<sequence>MESQKRDQEDGRRKTAEGGGGVGGVLGGGVAVPPSGVLPVHRFIVPKPEPLEMLGMGAFHIIRRPANRTKDRHTKVEGRGRRIRMPAACAARIFQLTRELGHKSDGETIQWLLEHAEPAIVAATGTGTIPAIATNVGGTLKIPTEAPTSAPVTSTSTPAAADDTAVDDEGAGKKRRKKLQPLRTGGGTVVAGYYPVQNPMLPVGGAITMSSGLAPMGSGAQGLVPMWTLGGSAAGASVIPPGPLWVLPPPSSTAGPSSQSQVWTFPQAPQIIHLAAVRPASTDTLFSSGAAGVNVATLAGAQPKAPAAGGKRELQLMSDPGAFQRGQAREWRRKARWPSSHDTTTLRHSHVTHSELGTCERGRAFSLSGVAGGPVGWFVGWMEDSAKGGWVHVPPPVHHVMPAVPGPESGNRLRHGTHGARVTCGLGDGGLHGRPEGSPVVDTTRVPAGCGPVGTRDRVLRGALDTWSENIHSLRERVPRRYLSLSLLSKAVGKLVQRQGVWVPQCDFFCQYNSVVPFNSTRGGE</sequence>
<dbReference type="Pfam" id="PF03634">
    <property type="entry name" value="TCP"/>
    <property type="match status" value="1"/>
</dbReference>
<feature type="compositionally biased region" description="Basic and acidic residues" evidence="6">
    <location>
        <begin position="1"/>
        <end position="16"/>
    </location>
</feature>
<dbReference type="GO" id="GO:0043565">
    <property type="term" value="F:sequence-specific DNA binding"/>
    <property type="evidence" value="ECO:0007669"/>
    <property type="project" value="TreeGrafter"/>
</dbReference>
<dbReference type="AlphaFoldDB" id="A0A445MJW3"/>
<dbReference type="PROSITE" id="PS51369">
    <property type="entry name" value="TCP"/>
    <property type="match status" value="1"/>
</dbReference>
<evidence type="ECO:0000256" key="2">
    <source>
        <dbReference type="ARBA" id="ARBA00023015"/>
    </source>
</evidence>
<dbReference type="InterPro" id="IPR005333">
    <property type="entry name" value="Transcription_factor_TCP"/>
</dbReference>
<evidence type="ECO:0000256" key="5">
    <source>
        <dbReference type="ARBA" id="ARBA00023242"/>
    </source>
</evidence>
<keyword evidence="4" id="KW-0804">Transcription</keyword>
<feature type="compositionally biased region" description="Low complexity" evidence="6">
    <location>
        <begin position="145"/>
        <end position="163"/>
    </location>
</feature>
<dbReference type="GO" id="GO:0003700">
    <property type="term" value="F:DNA-binding transcription factor activity"/>
    <property type="evidence" value="ECO:0007669"/>
    <property type="project" value="InterPro"/>
</dbReference>
<keyword evidence="5" id="KW-0539">Nucleus</keyword>
<name>A0A445MJW3_ENSVE</name>